<dbReference type="EMBL" id="MWDQ01000080">
    <property type="protein sequence ID" value="OQB73443.1"/>
    <property type="molecule type" value="Genomic_DNA"/>
</dbReference>
<dbReference type="Pfam" id="PF03934">
    <property type="entry name" value="T2SSK"/>
    <property type="match status" value="1"/>
</dbReference>
<accession>A0A1V6C9B2</accession>
<keyword evidence="1" id="KW-0472">Membrane</keyword>
<reference evidence="3" key="1">
    <citation type="submission" date="2017-02" db="EMBL/GenBank/DDBJ databases">
        <title>Delving into the versatile metabolic prowess of the omnipresent phylum Bacteroidetes.</title>
        <authorList>
            <person name="Nobu M.K."/>
            <person name="Mei R."/>
            <person name="Narihiro T."/>
            <person name="Kuroda K."/>
            <person name="Liu W.-T."/>
        </authorList>
    </citation>
    <scope>NUCLEOTIDE SEQUENCE</scope>
    <source>
        <strain evidence="3">ADurb.Bin131</strain>
    </source>
</reference>
<dbReference type="Proteomes" id="UP000485562">
    <property type="component" value="Unassembled WGS sequence"/>
</dbReference>
<gene>
    <name evidence="3" type="ORF">BWX89_00959</name>
</gene>
<sequence length="785" mass="88445">MKGKCLRKDLVKKSGLANKGNALIFAIGIILILFVITAGTLVIFTNWGKSSFLLFSRTHSIHTAKIGIENAIWELKHDKNNYDGYDEKWYQEFSGNDADIDTDGTNESRFIDVKNLRKKIVSRYAVFVVDNNGCININCVGNKAKNNKYSFNEGWSTFEVGFFPGMCDSIASSFVEFRHGQDGSPGVRNIDDDNDNGILASDGIDNDGDGIIDESDEGMDEEDEFRHLKPYGDDRPFFVIEDIKMVGGITEQIFKKIKNLITCHSYDLNIDSENYLRTNINNASISQIASILEDLGYKHDVASQISVNIVDYRDKDNIPTIVVDQYGNQFIGIDKTPYLNEIEPIPEISITTTLMFGIPALVIEEKGPNFIELFNPYDEALDISGWTVKGGMILFPSLNISDVNKNSQDTMDGIKNGEKPEDASSWTKNFWNALLPATIKIPDRTVMPPHSYYVIGDSIKWKIIILQTSAGPVVIPILIPISQPACAKQFEPILFMNFTGCKELSAVFQIIKNIFGINISLNGNISLIDADGHIIEKTDYGSDSPGKTSRQKNDPRMSRASDWFTFHQTPGFMNSCFIPSTGGEFTLLNQYTYWQSSFRVKNHPYSSPAELSFIHKGKQWQTLNIWKSYDKDILDVFTVVEDVKKPVDGRININTATSQVLQCLPLVDTDIARQIISSRPFKNISDIVGTPNSLLNKEITKYGSNLLDDNNNTWIDTEDEKELVISSIINLITVRGNVFTIYVKSQKVIDYDNNGIITNNEIKSESNFRIIYDRLKNKILERRQL</sequence>
<keyword evidence="1" id="KW-1133">Transmembrane helix</keyword>
<comment type="caution">
    <text evidence="3">The sequence shown here is derived from an EMBL/GenBank/DDBJ whole genome shotgun (WGS) entry which is preliminary data.</text>
</comment>
<evidence type="ECO:0000313" key="3">
    <source>
        <dbReference type="EMBL" id="OQB73443.1"/>
    </source>
</evidence>
<dbReference type="InterPro" id="IPR049179">
    <property type="entry name" value="T2SSK_SAM-like_2nd"/>
</dbReference>
<organism evidence="3">
    <name type="scientific">candidate division TA06 bacterium ADurb.Bin131</name>
    <dbReference type="NCBI Taxonomy" id="1852827"/>
    <lineage>
        <taxon>Bacteria</taxon>
        <taxon>Bacteria division TA06</taxon>
    </lineage>
</organism>
<protein>
    <submittedName>
        <fullName evidence="3">Helix-hairpin-helix motif protein</fullName>
    </submittedName>
</protein>
<dbReference type="SUPFAM" id="SSF81585">
    <property type="entry name" value="PsbU/PolX domain-like"/>
    <property type="match status" value="1"/>
</dbReference>
<keyword evidence="1" id="KW-0812">Transmembrane</keyword>
<dbReference type="Gene3D" id="1.10.150.320">
    <property type="entry name" value="Photosystem II 12 kDa extrinsic protein"/>
    <property type="match status" value="1"/>
</dbReference>
<proteinExistence type="predicted"/>
<dbReference type="AlphaFoldDB" id="A0A1V6C9B2"/>
<evidence type="ECO:0000256" key="1">
    <source>
        <dbReference type="SAM" id="Phobius"/>
    </source>
</evidence>
<name>A0A1V6C9B2_UNCT6</name>
<feature type="domain" description="T2SS protein K second SAM-like" evidence="2">
    <location>
        <begin position="651"/>
        <end position="692"/>
    </location>
</feature>
<feature type="transmembrane region" description="Helical" evidence="1">
    <location>
        <begin position="21"/>
        <end position="47"/>
    </location>
</feature>
<evidence type="ECO:0000259" key="2">
    <source>
        <dbReference type="Pfam" id="PF03934"/>
    </source>
</evidence>